<evidence type="ECO:0000313" key="2">
    <source>
        <dbReference type="EMBL" id="CAH0392119.1"/>
    </source>
</evidence>
<reference evidence="2" key="1">
    <citation type="submission" date="2021-12" db="EMBL/GenBank/DDBJ databases">
        <authorList>
            <person name="King R."/>
        </authorList>
    </citation>
    <scope>NUCLEOTIDE SEQUENCE</scope>
</reference>
<organism evidence="2 3">
    <name type="scientific">Bemisia tabaci</name>
    <name type="common">Sweetpotato whitefly</name>
    <name type="synonym">Aleurodes tabaci</name>
    <dbReference type="NCBI Taxonomy" id="7038"/>
    <lineage>
        <taxon>Eukaryota</taxon>
        <taxon>Metazoa</taxon>
        <taxon>Ecdysozoa</taxon>
        <taxon>Arthropoda</taxon>
        <taxon>Hexapoda</taxon>
        <taxon>Insecta</taxon>
        <taxon>Pterygota</taxon>
        <taxon>Neoptera</taxon>
        <taxon>Paraneoptera</taxon>
        <taxon>Hemiptera</taxon>
        <taxon>Sternorrhyncha</taxon>
        <taxon>Aleyrodoidea</taxon>
        <taxon>Aleyrodidae</taxon>
        <taxon>Aleyrodinae</taxon>
        <taxon>Bemisia</taxon>
    </lineage>
</organism>
<dbReference type="EMBL" id="OU963867">
    <property type="protein sequence ID" value="CAH0392119.1"/>
    <property type="molecule type" value="Genomic_DNA"/>
</dbReference>
<evidence type="ECO:0000256" key="1">
    <source>
        <dbReference type="SAM" id="MobiDB-lite"/>
    </source>
</evidence>
<accession>A0A9P0AHT3</accession>
<proteinExistence type="predicted"/>
<feature type="compositionally biased region" description="Basic and acidic residues" evidence="1">
    <location>
        <begin position="303"/>
        <end position="327"/>
    </location>
</feature>
<dbReference type="AlphaFoldDB" id="A0A9P0AHT3"/>
<keyword evidence="3" id="KW-1185">Reference proteome</keyword>
<protein>
    <submittedName>
        <fullName evidence="2">Uncharacterized protein</fullName>
    </submittedName>
</protein>
<evidence type="ECO:0000313" key="3">
    <source>
        <dbReference type="Proteomes" id="UP001152759"/>
    </source>
</evidence>
<feature type="region of interest" description="Disordered" evidence="1">
    <location>
        <begin position="303"/>
        <end position="340"/>
    </location>
</feature>
<dbReference type="Proteomes" id="UP001152759">
    <property type="component" value="Chromosome 6"/>
</dbReference>
<gene>
    <name evidence="2" type="ORF">BEMITA_LOCUS10675</name>
</gene>
<name>A0A9P0AHT3_BEMTA</name>
<sequence>MEGTEKRVSNLETLLVNLPLATLEIPKWQQTRAKEPQRRADLKHNYVVRSNTVGPFLRFSPVAGESLPLDAQRSKIFAPGSQTGAIPNKPIERISGKTGQFVFKEIALILLDGGTVAHFLMKPPHSFAHLSRENRKQVSWLERRYHEIPWNARDMAQAQLDRAAKRTKKTERKRNFFFNRLFSMSSGRIVACATLQPTGGTCTPSTSVMSTAHAGVTSQKLSDENLESGFLASVSQQNQSTAKDGVICRYISHQEGGAQLKLLTPGEIGYETAKIEIFPFNQIVKEERMNWWRTAKTRARLVGDKEDLGQKGEEDRRDGGNRAEDHQIQSSRTSAANVPRHKGEQILGTIMSYASYVISSDEDLNEDLLDLQMLIAVTTL</sequence>